<proteinExistence type="predicted"/>
<gene>
    <name evidence="1" type="ORF">EV702DRAFT_958923</name>
</gene>
<name>A0A9P7A673_9AGAM</name>
<dbReference type="EMBL" id="JABBWD010000002">
    <property type="protein sequence ID" value="KAG1783143.1"/>
    <property type="molecule type" value="Genomic_DNA"/>
</dbReference>
<accession>A0A9P7A673</accession>
<reference evidence="1" key="1">
    <citation type="journal article" date="2020" name="New Phytol.">
        <title>Comparative genomics reveals dynamic genome evolution in host specialist ectomycorrhizal fungi.</title>
        <authorList>
            <person name="Lofgren L.A."/>
            <person name="Nguyen N.H."/>
            <person name="Vilgalys R."/>
            <person name="Ruytinx J."/>
            <person name="Liao H.L."/>
            <person name="Branco S."/>
            <person name="Kuo A."/>
            <person name="LaButti K."/>
            <person name="Lipzen A."/>
            <person name="Andreopoulos W."/>
            <person name="Pangilinan J."/>
            <person name="Riley R."/>
            <person name="Hundley H."/>
            <person name="Na H."/>
            <person name="Barry K."/>
            <person name="Grigoriev I.V."/>
            <person name="Stajich J.E."/>
            <person name="Kennedy P.G."/>
        </authorList>
    </citation>
    <scope>NUCLEOTIDE SEQUENCE</scope>
    <source>
        <strain evidence="1">DOB743</strain>
    </source>
</reference>
<organism evidence="1 2">
    <name type="scientific">Suillus placidus</name>
    <dbReference type="NCBI Taxonomy" id="48579"/>
    <lineage>
        <taxon>Eukaryota</taxon>
        <taxon>Fungi</taxon>
        <taxon>Dikarya</taxon>
        <taxon>Basidiomycota</taxon>
        <taxon>Agaricomycotina</taxon>
        <taxon>Agaricomycetes</taxon>
        <taxon>Agaricomycetidae</taxon>
        <taxon>Boletales</taxon>
        <taxon>Suillineae</taxon>
        <taxon>Suillaceae</taxon>
        <taxon>Suillus</taxon>
    </lineage>
</organism>
<dbReference type="AlphaFoldDB" id="A0A9P7A673"/>
<sequence>MIAMISDLAPAIFEQQANDGSKFHCSDSFIQNWLHRSLHWSERRATRAAQKTPANWEDLCEQAFIRMAYRIKEEDVPSALYINSDQTQVVYAQGAALTWSKTGSKQVSTIGNDEKRAFTIVVSISCNGTVLPFQTIHQGYTKKSCPTPTSQNHDQCINANFRFEYSKTQTYWSTQETMRTLVDEIIAPYFEKKKKNSGFRQPRSPCGRLTSGLFTGQTSFAHG</sequence>
<dbReference type="Proteomes" id="UP000714275">
    <property type="component" value="Unassembled WGS sequence"/>
</dbReference>
<comment type="caution">
    <text evidence="1">The sequence shown here is derived from an EMBL/GenBank/DDBJ whole genome shotgun (WGS) entry which is preliminary data.</text>
</comment>
<protein>
    <submittedName>
        <fullName evidence="1">Uncharacterized protein</fullName>
    </submittedName>
</protein>
<dbReference type="OrthoDB" id="3341102at2759"/>
<keyword evidence="2" id="KW-1185">Reference proteome</keyword>
<evidence type="ECO:0000313" key="1">
    <source>
        <dbReference type="EMBL" id="KAG1783143.1"/>
    </source>
</evidence>
<evidence type="ECO:0000313" key="2">
    <source>
        <dbReference type="Proteomes" id="UP000714275"/>
    </source>
</evidence>